<feature type="region of interest" description="Disordered" evidence="4">
    <location>
        <begin position="612"/>
        <end position="654"/>
    </location>
</feature>
<evidence type="ECO:0000256" key="1">
    <source>
        <dbReference type="ARBA" id="ARBA00023125"/>
    </source>
</evidence>
<accession>A0A3D3RG64</accession>
<feature type="domain" description="Resolvase/invertase-type recombinase catalytic" evidence="5">
    <location>
        <begin position="45"/>
        <end position="155"/>
    </location>
</feature>
<dbReference type="EMBL" id="DQAY01000189">
    <property type="protein sequence ID" value="HCO27068.1"/>
    <property type="molecule type" value="Genomic_DNA"/>
</dbReference>
<dbReference type="AlphaFoldDB" id="A0A3D3RG64"/>
<reference evidence="7 8" key="1">
    <citation type="journal article" date="2018" name="Nat. Biotechnol.">
        <title>A standardized bacterial taxonomy based on genome phylogeny substantially revises the tree of life.</title>
        <authorList>
            <person name="Parks D.H."/>
            <person name="Chuvochina M."/>
            <person name="Waite D.W."/>
            <person name="Rinke C."/>
            <person name="Skarshewski A."/>
            <person name="Chaumeil P.A."/>
            <person name="Hugenholtz P."/>
        </authorList>
    </citation>
    <scope>NUCLEOTIDE SEQUENCE [LARGE SCALE GENOMIC DNA]</scope>
    <source>
        <strain evidence="7">UBA9375</strain>
    </source>
</reference>
<dbReference type="InterPro" id="IPR006119">
    <property type="entry name" value="Resolv_N"/>
</dbReference>
<dbReference type="InterPro" id="IPR011109">
    <property type="entry name" value="DNA_bind_recombinase_dom"/>
</dbReference>
<evidence type="ECO:0008006" key="9">
    <source>
        <dbReference type="Google" id="ProtNLM"/>
    </source>
</evidence>
<name>A0A3D3RG64_9PLAN</name>
<dbReference type="Gene3D" id="3.90.1750.20">
    <property type="entry name" value="Putative Large Serine Recombinase, Chain B, Domain 2"/>
    <property type="match status" value="1"/>
</dbReference>
<comment type="caution">
    <text evidence="7">The sequence shown here is derived from an EMBL/GenBank/DDBJ whole genome shotgun (WGS) entry which is preliminary data.</text>
</comment>
<keyword evidence="3" id="KW-0175">Coiled coil</keyword>
<evidence type="ECO:0000256" key="2">
    <source>
        <dbReference type="ARBA" id="ARBA00023172"/>
    </source>
</evidence>
<evidence type="ECO:0000256" key="3">
    <source>
        <dbReference type="SAM" id="Coils"/>
    </source>
</evidence>
<dbReference type="PANTHER" id="PTHR30461">
    <property type="entry name" value="DNA-INVERTASE FROM LAMBDOID PROPHAGE"/>
    <property type="match status" value="1"/>
</dbReference>
<dbReference type="SUPFAM" id="SSF53041">
    <property type="entry name" value="Resolvase-like"/>
    <property type="match status" value="1"/>
</dbReference>
<proteinExistence type="predicted"/>
<gene>
    <name evidence="7" type="ORF">DIT97_30175</name>
</gene>
<protein>
    <recommendedName>
        <fullName evidence="9">Recombinase domain-containing protein</fullName>
    </recommendedName>
</protein>
<dbReference type="Gene3D" id="3.40.50.1390">
    <property type="entry name" value="Resolvase, N-terminal catalytic domain"/>
    <property type="match status" value="1"/>
</dbReference>
<keyword evidence="2" id="KW-0233">DNA recombination</keyword>
<dbReference type="InterPro" id="IPR036162">
    <property type="entry name" value="Resolvase-like_N_sf"/>
</dbReference>
<evidence type="ECO:0000259" key="6">
    <source>
        <dbReference type="Pfam" id="PF07508"/>
    </source>
</evidence>
<keyword evidence="1" id="KW-0238">DNA-binding</keyword>
<dbReference type="InterPro" id="IPR050639">
    <property type="entry name" value="SSR_resolvase"/>
</dbReference>
<dbReference type="InterPro" id="IPR038109">
    <property type="entry name" value="DNA_bind_recomb_sf"/>
</dbReference>
<evidence type="ECO:0000256" key="4">
    <source>
        <dbReference type="SAM" id="MobiDB-lite"/>
    </source>
</evidence>
<feature type="domain" description="Recombinase" evidence="6">
    <location>
        <begin position="236"/>
        <end position="365"/>
    </location>
</feature>
<dbReference type="Pfam" id="PF07508">
    <property type="entry name" value="Recombinase"/>
    <property type="match status" value="1"/>
</dbReference>
<dbReference type="Pfam" id="PF00239">
    <property type="entry name" value="Resolvase"/>
    <property type="match status" value="1"/>
</dbReference>
<dbReference type="Proteomes" id="UP000263642">
    <property type="component" value="Unassembled WGS sequence"/>
</dbReference>
<evidence type="ECO:0000313" key="7">
    <source>
        <dbReference type="EMBL" id="HCO27068.1"/>
    </source>
</evidence>
<evidence type="ECO:0000313" key="8">
    <source>
        <dbReference type="Proteomes" id="UP000263642"/>
    </source>
</evidence>
<sequence>MMAKKLSDRGVFYSRDSGGKHETTPGEYVRWASKEANKYNLKFSGSASQIDRMIRKGLPFDGDIYFDYGVSGNQISRPALNQLFVDAISDPSITHLFIPKRNRLARPDDALDGVELENKISAAGITIVYQSNVVQARPRWKRRDLGDLLCAVAEFDQTGKFRLELGKAMIYSQIELTKGGYSAGGRAPYGFRRHLAKLDGTVIRELKDGEIVKMPGHHVVWLPGPKEEIDLALRIRQMLLKMPASRVATVLNAEGIPSPDTGRSRKDNGVRHLVSGLWHQTTIVNIGRNPLFKAVVRYGVRSMGDQVRMSPDGPRDLEEADYDLYTQKLKVIRNVESSRITAPAHFEPIVDPADHEKLQKILDQRAGIQRGKSRSRDPAMNPLGCRVFDMSCGSTMYRASEGKTYRYSCGLYIQSHGQQCAHNKINGPMAARFGLSCIRQKLSFPTAQQKLRQRLEKFAKTQSAHDQFKSEIEQKKSELNTVTKQLETVARNLALAETEDQRNATAQVFEQLVEKKKLLESELEILQQKTEPVRSIDSEVDQVMQLVDRLTELAEQSEDFSKAKEIFDLTNLRMFLQFKPKKLTKRVVNKLVGGVVVFGGAEAPIEIYQGPTATSKLKEKPQKAAKKKRNTNQNDLPSGREDKSLRNVSRDDRI</sequence>
<dbReference type="PANTHER" id="PTHR30461:SF2">
    <property type="entry name" value="SERINE RECOMBINASE PINE-RELATED"/>
    <property type="match status" value="1"/>
</dbReference>
<evidence type="ECO:0000259" key="5">
    <source>
        <dbReference type="Pfam" id="PF00239"/>
    </source>
</evidence>
<feature type="coiled-coil region" evidence="3">
    <location>
        <begin position="465"/>
        <end position="529"/>
    </location>
</feature>
<dbReference type="GO" id="GO:0000150">
    <property type="term" value="F:DNA strand exchange activity"/>
    <property type="evidence" value="ECO:0007669"/>
    <property type="project" value="InterPro"/>
</dbReference>
<organism evidence="7 8">
    <name type="scientific">Gimesia maris</name>
    <dbReference type="NCBI Taxonomy" id="122"/>
    <lineage>
        <taxon>Bacteria</taxon>
        <taxon>Pseudomonadati</taxon>
        <taxon>Planctomycetota</taxon>
        <taxon>Planctomycetia</taxon>
        <taxon>Planctomycetales</taxon>
        <taxon>Planctomycetaceae</taxon>
        <taxon>Gimesia</taxon>
    </lineage>
</organism>
<feature type="compositionally biased region" description="Basic and acidic residues" evidence="4">
    <location>
        <begin position="638"/>
        <end position="654"/>
    </location>
</feature>
<dbReference type="GO" id="GO:0003677">
    <property type="term" value="F:DNA binding"/>
    <property type="evidence" value="ECO:0007669"/>
    <property type="project" value="UniProtKB-KW"/>
</dbReference>